<keyword evidence="2" id="KW-1185">Reference proteome</keyword>
<evidence type="ECO:0000313" key="2">
    <source>
        <dbReference type="Proteomes" id="UP000194440"/>
    </source>
</evidence>
<dbReference type="Proteomes" id="UP000194440">
    <property type="component" value="Chromosome"/>
</dbReference>
<dbReference type="EMBL" id="CP021366">
    <property type="protein sequence ID" value="ART59520.1"/>
    <property type="molecule type" value="Genomic_DNA"/>
</dbReference>
<organism evidence="1 2">
    <name type="scientific">Acidovorax carolinensis</name>
    <dbReference type="NCBI Taxonomy" id="553814"/>
    <lineage>
        <taxon>Bacteria</taxon>
        <taxon>Pseudomonadati</taxon>
        <taxon>Pseudomonadota</taxon>
        <taxon>Betaproteobacteria</taxon>
        <taxon>Burkholderiales</taxon>
        <taxon>Comamonadaceae</taxon>
        <taxon>Acidovorax</taxon>
    </lineage>
</organism>
<accession>A0A240UES4</accession>
<name>A0A240UES4_9BURK</name>
<dbReference type="KEGG" id="acis:CBP35_06575"/>
<sequence>MSDLRLFSPPLPPPFPFALAKDDPALALDGDDWAWRFLRLNPEYQSDFLLQARLPPVLRDKGEWPLSQLQKELSPADWDATCQLSAAYFCTEGFVLGRPFDWDETPIGTMRQILGADVDDAQKLSQIFVRDFELDCGRTWGLTEWLAPSLPSLPPLTESNRVSWFYSLYEPIYELAVFDVSRTDRSEAQPHIQTIEVQAINSNNWTEYRRISAVEQGEIVQRLATIKGEAPSLREPFRSGHEVGTLICLDNNVRTQLRAVKQLLESVAQARKLPRNTGDSSDFEPLVLDAQHPHAKPFTELQTALRDLLSPRSVVRRRQWRIVVWDLQYDLGKQLRQAQLVLEAKQVELKDRHRLTIPSRIRAGAKYDAKEIFWLKAALCCMEASALLHERYPEISFGYPRLTDAFFNPKSPWFSQVRGGPAVPHAPYEPETSGKFTTACRDSLENGRDLSRLNYSILVGQKAADLLPANAIEAPSRVTEQSAIAWMVRQSAPAKKSKCKKP</sequence>
<dbReference type="RefSeq" id="WP_086927636.1">
    <property type="nucleotide sequence ID" value="NZ_CP021362.1"/>
</dbReference>
<dbReference type="AlphaFoldDB" id="A0A240UES4"/>
<evidence type="ECO:0000313" key="1">
    <source>
        <dbReference type="EMBL" id="ART59520.1"/>
    </source>
</evidence>
<gene>
    <name evidence="1" type="ORF">CBP36_12350</name>
</gene>
<protein>
    <submittedName>
        <fullName evidence="1">Uncharacterized protein</fullName>
    </submittedName>
</protein>
<reference evidence="1" key="1">
    <citation type="submission" date="2017-05" db="EMBL/GenBank/DDBJ databases">
        <title>Polyphasic characterization of four soil-derived phenanthrene-degrading Acidovorax strains and proposal of Acidovorax phenanthrenivorans sp. nov.</title>
        <authorList>
            <person name="Singleton D."/>
            <person name="Lee J."/>
            <person name="Dickey A.N."/>
            <person name="Stroud A."/>
            <person name="Scholl E.H."/>
            <person name="Wright F.A."/>
            <person name="Aitken M.D."/>
        </authorList>
    </citation>
    <scope>NUCLEOTIDE SEQUENCE</scope>
    <source>
        <strain evidence="1">P4</strain>
    </source>
</reference>
<dbReference type="KEGG" id="acip:CBP36_12350"/>
<proteinExistence type="predicted"/>